<evidence type="ECO:0000313" key="3">
    <source>
        <dbReference type="Proteomes" id="UP000030746"/>
    </source>
</evidence>
<dbReference type="Pfam" id="PF15718">
    <property type="entry name" value="MNR"/>
    <property type="match status" value="2"/>
</dbReference>
<keyword evidence="3" id="KW-1185">Reference proteome</keyword>
<feature type="compositionally biased region" description="Polar residues" evidence="1">
    <location>
        <begin position="97"/>
        <end position="120"/>
    </location>
</feature>
<feature type="region of interest" description="Disordered" evidence="1">
    <location>
        <begin position="956"/>
        <end position="977"/>
    </location>
</feature>
<dbReference type="OrthoDB" id="10072648at2759"/>
<feature type="region of interest" description="Disordered" evidence="1">
    <location>
        <begin position="606"/>
        <end position="646"/>
    </location>
</feature>
<dbReference type="GeneID" id="20235843"/>
<dbReference type="GO" id="GO:0007099">
    <property type="term" value="P:centriole replication"/>
    <property type="evidence" value="ECO:0007669"/>
    <property type="project" value="InterPro"/>
</dbReference>
<dbReference type="GO" id="GO:0071539">
    <property type="term" value="P:protein localization to centrosome"/>
    <property type="evidence" value="ECO:0007669"/>
    <property type="project" value="TreeGrafter"/>
</dbReference>
<feature type="region of interest" description="Disordered" evidence="1">
    <location>
        <begin position="87"/>
        <end position="125"/>
    </location>
</feature>
<dbReference type="STRING" id="225164.V4A262"/>
<feature type="region of interest" description="Disordered" evidence="1">
    <location>
        <begin position="143"/>
        <end position="171"/>
    </location>
</feature>
<dbReference type="AlphaFoldDB" id="V4A262"/>
<gene>
    <name evidence="2" type="ORF">LOTGIDRAFT_153031</name>
</gene>
<dbReference type="HOGENOM" id="CLU_012839_0_0_1"/>
<name>V4A262_LOTGI</name>
<dbReference type="EMBL" id="KB201304">
    <property type="protein sequence ID" value="ESO97923.1"/>
    <property type="molecule type" value="Genomic_DNA"/>
</dbReference>
<dbReference type="PANTHER" id="PTHR15732">
    <property type="entry name" value="PROTEIN MOONRAKER"/>
    <property type="match status" value="1"/>
</dbReference>
<sequence length="977" mass="112027">MAAKSFLQMNQLQFNLNAPPSANNLIYKQRKPEPIMIERLGQSKSKRENFSPTSLPLNSSMQFSVLSEDKLSAAVLLARRDFRNQKRAEEMRAYQPKSPQQTRGRPTTKGMNSKVSQPANKKTVAGKTTIKFKDEVKNVHRSVPQPVPIPRVNPVNLPVTTNSPPTRDTDRYPIHKVHIAGTEGQDEISRMQKELESYLNQIKTIEEKAITEEGTEFLRKRRGRSKDGYLSDEEDLNRKAVRSEEQTVRTARNLYNLRQQVKQIQKDFLQLGSNDIKQTKKSQAISKLTAAHRGALRSMQAFVHQLPHQDFQTGLPSSYRELALLIRQLTMLTTQIQRGNDSSVNNQLIAILDKVDELNDIWRSDMKTHNSSKQHHNTSVRPPFVLDFKQDKPAQLHQKFYGKENKMKEVVKRPVRNEVGIRKPVSHYRGGSPSRKTTLRAGINSLLKSSTVGTKKPGVMFNIPNKNRNLGPKTSVILPGKLQSKRERVSRPVQPVVSDTHFADPTLASNLKAVNAAVNPLLEQRPSSAPSSPERHKQLGFSPSRHHKAPWIPPGSPTSCGRSPSGERRSRSESPSSSRRYLIEDINNSFIRRLFPDKPRQQILTRNYEERKHSQHVPRPRSVSPRPWADSPLLRSRSPSPTLRRRRRALSDSLIEDIADEVRRKLNLNTQKDNNMFTSYPLASKANKMLRRSEEDLTDVIVDDVLRDTVHNLNHIQSRDKIHQHAIAIQDSPTLNNLIYRLQQMEDEQEDIRRRWQCVDFDDPRPKTRHFTSNEIASERPRSPTGIQISYHRQKPQSSSSQFRKSSAFSKEVLPEPILYTKPKSSQLVRQEKVYQQASSDSVEDILTVPPYVRSSKQLSIPQTIVNKIEDNREDFQLHLKKISHHPMGKFNPWKLVEEITDQIMDECLIEIAGELDEMNEDMANHMYKSEFLLSNGQSPSSPVIRNINQSEDVLSEQVSYGEWEKSEDEQTNSEDY</sequence>
<reference evidence="2 3" key="1">
    <citation type="journal article" date="2013" name="Nature">
        <title>Insights into bilaterian evolution from three spiralian genomes.</title>
        <authorList>
            <person name="Simakov O."/>
            <person name="Marletaz F."/>
            <person name="Cho S.J."/>
            <person name="Edsinger-Gonzales E."/>
            <person name="Havlak P."/>
            <person name="Hellsten U."/>
            <person name="Kuo D.H."/>
            <person name="Larsson T."/>
            <person name="Lv J."/>
            <person name="Arendt D."/>
            <person name="Savage R."/>
            <person name="Osoegawa K."/>
            <person name="de Jong P."/>
            <person name="Grimwood J."/>
            <person name="Chapman J.A."/>
            <person name="Shapiro H."/>
            <person name="Aerts A."/>
            <person name="Otillar R.P."/>
            <person name="Terry A.Y."/>
            <person name="Boore J.L."/>
            <person name="Grigoriev I.V."/>
            <person name="Lindberg D.R."/>
            <person name="Seaver E.C."/>
            <person name="Weisblat D.A."/>
            <person name="Putnam N.H."/>
            <person name="Rokhsar D.S."/>
        </authorList>
    </citation>
    <scope>NUCLEOTIDE SEQUENCE [LARGE SCALE GENOMIC DNA]</scope>
</reference>
<feature type="compositionally biased region" description="Low complexity" evidence="1">
    <location>
        <begin position="796"/>
        <end position="809"/>
    </location>
</feature>
<accession>V4A262</accession>
<feature type="compositionally biased region" description="Acidic residues" evidence="1">
    <location>
        <begin position="966"/>
        <end position="977"/>
    </location>
</feature>
<feature type="region of interest" description="Disordered" evidence="1">
    <location>
        <begin position="465"/>
        <end position="501"/>
    </location>
</feature>
<dbReference type="Proteomes" id="UP000030746">
    <property type="component" value="Unassembled WGS sequence"/>
</dbReference>
<feature type="compositionally biased region" description="Low complexity" evidence="1">
    <location>
        <begin position="620"/>
        <end position="642"/>
    </location>
</feature>
<dbReference type="CTD" id="20235843"/>
<dbReference type="GO" id="GO:0034451">
    <property type="term" value="C:centriolar satellite"/>
    <property type="evidence" value="ECO:0007669"/>
    <property type="project" value="TreeGrafter"/>
</dbReference>
<proteinExistence type="predicted"/>
<dbReference type="KEGG" id="lgi:LOTGIDRAFT_153031"/>
<dbReference type="RefSeq" id="XP_009051763.1">
    <property type="nucleotide sequence ID" value="XM_009053515.1"/>
</dbReference>
<dbReference type="OMA" id="LERPWNG"/>
<evidence type="ECO:0000313" key="2">
    <source>
        <dbReference type="EMBL" id="ESO97923.1"/>
    </source>
</evidence>
<dbReference type="PANTHER" id="PTHR15732:SF4">
    <property type="entry name" value="PROTEIN MOONRAKER"/>
    <property type="match status" value="1"/>
</dbReference>
<protein>
    <submittedName>
        <fullName evidence="2">Uncharacterized protein</fullName>
    </submittedName>
</protein>
<feature type="region of interest" description="Disordered" evidence="1">
    <location>
        <begin position="523"/>
        <end position="580"/>
    </location>
</feature>
<dbReference type="InterPro" id="IPR031447">
    <property type="entry name" value="MNR"/>
</dbReference>
<evidence type="ECO:0000256" key="1">
    <source>
        <dbReference type="SAM" id="MobiDB-lite"/>
    </source>
</evidence>
<organism evidence="2 3">
    <name type="scientific">Lottia gigantea</name>
    <name type="common">Giant owl limpet</name>
    <dbReference type="NCBI Taxonomy" id="225164"/>
    <lineage>
        <taxon>Eukaryota</taxon>
        <taxon>Metazoa</taxon>
        <taxon>Spiralia</taxon>
        <taxon>Lophotrochozoa</taxon>
        <taxon>Mollusca</taxon>
        <taxon>Gastropoda</taxon>
        <taxon>Patellogastropoda</taxon>
        <taxon>Lottioidea</taxon>
        <taxon>Lottiidae</taxon>
        <taxon>Lottia</taxon>
    </lineage>
</organism>
<feature type="region of interest" description="Disordered" evidence="1">
    <location>
        <begin position="767"/>
        <end position="809"/>
    </location>
</feature>